<reference evidence="1 2" key="1">
    <citation type="journal article" date="2021" name="bioRxiv">
        <title>Chromosome-scale and haplotype-resolved genome assembly of a tetraploid potato cultivar.</title>
        <authorList>
            <person name="Sun H."/>
            <person name="Jiao W.-B."/>
            <person name="Krause K."/>
            <person name="Campoy J.A."/>
            <person name="Goel M."/>
            <person name="Folz-Donahue K."/>
            <person name="Kukat C."/>
            <person name="Huettel B."/>
            <person name="Schneeberger K."/>
        </authorList>
    </citation>
    <scope>NUCLEOTIDE SEQUENCE [LARGE SCALE GENOMIC DNA]</scope>
    <source>
        <strain evidence="1">SolTubOtavaFocal</strain>
        <tissue evidence="1">Leaves</tissue>
    </source>
</reference>
<dbReference type="Proteomes" id="UP000826656">
    <property type="component" value="Unassembled WGS sequence"/>
</dbReference>
<proteinExistence type="predicted"/>
<organism evidence="1 2">
    <name type="scientific">Solanum tuberosum</name>
    <name type="common">Potato</name>
    <dbReference type="NCBI Taxonomy" id="4113"/>
    <lineage>
        <taxon>Eukaryota</taxon>
        <taxon>Viridiplantae</taxon>
        <taxon>Streptophyta</taxon>
        <taxon>Embryophyta</taxon>
        <taxon>Tracheophyta</taxon>
        <taxon>Spermatophyta</taxon>
        <taxon>Magnoliopsida</taxon>
        <taxon>eudicotyledons</taxon>
        <taxon>Gunneridae</taxon>
        <taxon>Pentapetalae</taxon>
        <taxon>asterids</taxon>
        <taxon>lamiids</taxon>
        <taxon>Solanales</taxon>
        <taxon>Solanaceae</taxon>
        <taxon>Solanoideae</taxon>
        <taxon>Solaneae</taxon>
        <taxon>Solanum</taxon>
    </lineage>
</organism>
<evidence type="ECO:0000313" key="2">
    <source>
        <dbReference type="Proteomes" id="UP000826656"/>
    </source>
</evidence>
<sequence>MLRSGYWVKVQVEHPSAGYTLYGVIEMVEWAARQVIMEFHLRMSKSFTVNKKEQDCNWLILVPTETIGGRRASNTSHRYFEVNISINSQGIDAKEEWCEKGIAAPASHRRLLLLENMTQVPYVAASSTSISFGDILKCITLLDTSHIIKHPYHVISELSKINAVISKLLQAANQIMILFLKDFACCSQV</sequence>
<keyword evidence="2" id="KW-1185">Reference proteome</keyword>
<name>A0ABQ7U0X3_SOLTU</name>
<evidence type="ECO:0000313" key="1">
    <source>
        <dbReference type="EMBL" id="KAH0740219.1"/>
    </source>
</evidence>
<protein>
    <submittedName>
        <fullName evidence="1">Uncharacterized protein</fullName>
    </submittedName>
</protein>
<gene>
    <name evidence="1" type="ORF">KY290_033262</name>
</gene>
<accession>A0ABQ7U0X3</accession>
<dbReference type="EMBL" id="JAIVGD010000026">
    <property type="protein sequence ID" value="KAH0740219.1"/>
    <property type="molecule type" value="Genomic_DNA"/>
</dbReference>
<comment type="caution">
    <text evidence="1">The sequence shown here is derived from an EMBL/GenBank/DDBJ whole genome shotgun (WGS) entry which is preliminary data.</text>
</comment>